<proteinExistence type="predicted"/>
<dbReference type="GO" id="GO:0046306">
    <property type="term" value="P:alkanesulfonate catabolic process"/>
    <property type="evidence" value="ECO:0007669"/>
    <property type="project" value="TreeGrafter"/>
</dbReference>
<dbReference type="InterPro" id="IPR019952">
    <property type="entry name" value="F420_OxRdatse_Rv1855c_pred"/>
</dbReference>
<dbReference type="AlphaFoldDB" id="A0A537K672"/>
<keyword evidence="4" id="KW-0503">Monooxygenase</keyword>
<dbReference type="NCBIfam" id="TIGR03619">
    <property type="entry name" value="F420_Rv2161c"/>
    <property type="match status" value="1"/>
</dbReference>
<keyword evidence="3" id="KW-0560">Oxidoreductase</keyword>
<keyword evidence="2" id="KW-0288">FMN</keyword>
<feature type="domain" description="Luciferase-like" evidence="5">
    <location>
        <begin position="14"/>
        <end position="292"/>
    </location>
</feature>
<evidence type="ECO:0000259" key="5">
    <source>
        <dbReference type="Pfam" id="PF00296"/>
    </source>
</evidence>
<dbReference type="PANTHER" id="PTHR42847">
    <property type="entry name" value="ALKANESULFONATE MONOOXYGENASE"/>
    <property type="match status" value="1"/>
</dbReference>
<dbReference type="EMBL" id="VBAK01000105">
    <property type="protein sequence ID" value="TMI91056.1"/>
    <property type="molecule type" value="Genomic_DNA"/>
</dbReference>
<dbReference type="InterPro" id="IPR050172">
    <property type="entry name" value="SsuD_RutA_monooxygenase"/>
</dbReference>
<accession>A0A537K672</accession>
<dbReference type="GO" id="GO:0008726">
    <property type="term" value="F:alkanesulfonate monooxygenase activity"/>
    <property type="evidence" value="ECO:0007669"/>
    <property type="project" value="TreeGrafter"/>
</dbReference>
<dbReference type="InterPro" id="IPR019921">
    <property type="entry name" value="Lucif-like_OxRdtase_Rv2161c"/>
</dbReference>
<dbReference type="Pfam" id="PF00296">
    <property type="entry name" value="Bac_luciferase"/>
    <property type="match status" value="1"/>
</dbReference>
<evidence type="ECO:0000313" key="7">
    <source>
        <dbReference type="Proteomes" id="UP000318509"/>
    </source>
</evidence>
<evidence type="ECO:0000256" key="2">
    <source>
        <dbReference type="ARBA" id="ARBA00022643"/>
    </source>
</evidence>
<evidence type="ECO:0000256" key="1">
    <source>
        <dbReference type="ARBA" id="ARBA00022630"/>
    </source>
</evidence>
<name>A0A537K672_9BACT</name>
<evidence type="ECO:0000256" key="3">
    <source>
        <dbReference type="ARBA" id="ARBA00023002"/>
    </source>
</evidence>
<keyword evidence="1" id="KW-0285">Flavoprotein</keyword>
<gene>
    <name evidence="6" type="ORF">E6H00_05050</name>
</gene>
<comment type="caution">
    <text evidence="6">The sequence shown here is derived from an EMBL/GenBank/DDBJ whole genome shotgun (WGS) entry which is preliminary data.</text>
</comment>
<evidence type="ECO:0000313" key="6">
    <source>
        <dbReference type="EMBL" id="TMI91056.1"/>
    </source>
</evidence>
<protein>
    <submittedName>
        <fullName evidence="6">TIGR03560 family F420-dependent LLM class oxidoreductase</fullName>
    </submittedName>
</protein>
<dbReference type="Proteomes" id="UP000318509">
    <property type="component" value="Unassembled WGS sequence"/>
</dbReference>
<dbReference type="Gene3D" id="3.20.20.30">
    <property type="entry name" value="Luciferase-like domain"/>
    <property type="match status" value="1"/>
</dbReference>
<dbReference type="NCBIfam" id="TIGR03560">
    <property type="entry name" value="F420_Rv1855c"/>
    <property type="match status" value="1"/>
</dbReference>
<dbReference type="InterPro" id="IPR011251">
    <property type="entry name" value="Luciferase-like_dom"/>
</dbReference>
<dbReference type="InterPro" id="IPR036661">
    <property type="entry name" value="Luciferase-like_sf"/>
</dbReference>
<reference evidence="6 7" key="1">
    <citation type="journal article" date="2019" name="Nat. Microbiol.">
        <title>Mediterranean grassland soil C-N compound turnover is dependent on rainfall and depth, and is mediated by genomically divergent microorganisms.</title>
        <authorList>
            <person name="Diamond S."/>
            <person name="Andeer P.F."/>
            <person name="Li Z."/>
            <person name="Crits-Christoph A."/>
            <person name="Burstein D."/>
            <person name="Anantharaman K."/>
            <person name="Lane K.R."/>
            <person name="Thomas B.C."/>
            <person name="Pan C."/>
            <person name="Northen T.R."/>
            <person name="Banfield J.F."/>
        </authorList>
    </citation>
    <scope>NUCLEOTIDE SEQUENCE [LARGE SCALE GENOMIC DNA]</scope>
    <source>
        <strain evidence="6">NP_3</strain>
    </source>
</reference>
<dbReference type="SUPFAM" id="SSF51679">
    <property type="entry name" value="Bacterial luciferase-like"/>
    <property type="match status" value="1"/>
</dbReference>
<sequence>MTRIGIMIEGQEGLTWPRWRRIAETVDTLGFESLWRSDHLFSLFDVPDRPGLDTWASLTALAMMTRRIRFGPLVCPITFHHPSLLARQAAAVDELSGGRLELGVGAGWHDREHQAFGIPYPPVGERIRRLDEAVRVIRALWQDGPAQFAGRFYRLDGAVGWPKPVQRPRIPVIIGGKGPRVLEVVARHADEWNCGGSRPPADVRAKTEILAAACGKIGRDPKTIRRSWMGAFLIGENGAALERRARKIQEVLPRWRSTPAAGLPAALRKEGWLVGSPEEIVGQIRDLNAEGMERYMLQFFDQEDLDALHLLAREVVMRVT</sequence>
<dbReference type="PANTHER" id="PTHR42847:SF4">
    <property type="entry name" value="ALKANESULFONATE MONOOXYGENASE-RELATED"/>
    <property type="match status" value="1"/>
</dbReference>
<organism evidence="6 7">
    <name type="scientific">Candidatus Segetimicrobium genomatis</name>
    <dbReference type="NCBI Taxonomy" id="2569760"/>
    <lineage>
        <taxon>Bacteria</taxon>
        <taxon>Bacillati</taxon>
        <taxon>Candidatus Sysuimicrobiota</taxon>
        <taxon>Candidatus Sysuimicrobiia</taxon>
        <taxon>Candidatus Sysuimicrobiales</taxon>
        <taxon>Candidatus Segetimicrobiaceae</taxon>
        <taxon>Candidatus Segetimicrobium</taxon>
    </lineage>
</organism>
<evidence type="ECO:0000256" key="4">
    <source>
        <dbReference type="ARBA" id="ARBA00023033"/>
    </source>
</evidence>